<dbReference type="EMBL" id="GGEC01082737">
    <property type="protein sequence ID" value="MBX63221.1"/>
    <property type="molecule type" value="Transcribed_RNA"/>
</dbReference>
<sequence>MKMNGPYRTSVNEATKCKCKPGIKQKSDQDAIFLLNMSRIFSANTCFLRNQIKERLLGT</sequence>
<name>A0A2P2Q8C9_RHIMU</name>
<organism evidence="1">
    <name type="scientific">Rhizophora mucronata</name>
    <name type="common">Asiatic mangrove</name>
    <dbReference type="NCBI Taxonomy" id="61149"/>
    <lineage>
        <taxon>Eukaryota</taxon>
        <taxon>Viridiplantae</taxon>
        <taxon>Streptophyta</taxon>
        <taxon>Embryophyta</taxon>
        <taxon>Tracheophyta</taxon>
        <taxon>Spermatophyta</taxon>
        <taxon>Magnoliopsida</taxon>
        <taxon>eudicotyledons</taxon>
        <taxon>Gunneridae</taxon>
        <taxon>Pentapetalae</taxon>
        <taxon>rosids</taxon>
        <taxon>fabids</taxon>
        <taxon>Malpighiales</taxon>
        <taxon>Rhizophoraceae</taxon>
        <taxon>Rhizophora</taxon>
    </lineage>
</organism>
<dbReference type="AlphaFoldDB" id="A0A2P2Q8C9"/>
<protein>
    <submittedName>
        <fullName evidence="1">Uncharacterized protein</fullName>
    </submittedName>
</protein>
<reference evidence="1" key="1">
    <citation type="submission" date="2018-02" db="EMBL/GenBank/DDBJ databases">
        <title>Rhizophora mucronata_Transcriptome.</title>
        <authorList>
            <person name="Meera S.P."/>
            <person name="Sreeshan A."/>
            <person name="Augustine A."/>
        </authorList>
    </citation>
    <scope>NUCLEOTIDE SEQUENCE</scope>
    <source>
        <tissue evidence="1">Leaf</tissue>
    </source>
</reference>
<proteinExistence type="predicted"/>
<evidence type="ECO:0000313" key="1">
    <source>
        <dbReference type="EMBL" id="MBX63221.1"/>
    </source>
</evidence>
<accession>A0A2P2Q8C9</accession>